<dbReference type="SMART" id="SM00382">
    <property type="entry name" value="AAA"/>
    <property type="match status" value="1"/>
</dbReference>
<gene>
    <name evidence="4" type="ORF">XD94_0948</name>
</gene>
<dbReference type="GO" id="GO:0005524">
    <property type="term" value="F:ATP binding"/>
    <property type="evidence" value="ECO:0007669"/>
    <property type="project" value="UniProtKB-KW"/>
</dbReference>
<evidence type="ECO:0000313" key="4">
    <source>
        <dbReference type="EMBL" id="KUK80486.1"/>
    </source>
</evidence>
<dbReference type="Gene3D" id="3.40.50.300">
    <property type="entry name" value="P-loop containing nucleotide triphosphate hydrolases"/>
    <property type="match status" value="1"/>
</dbReference>
<dbReference type="PROSITE" id="PS50893">
    <property type="entry name" value="ABC_TRANSPORTER_2"/>
    <property type="match status" value="1"/>
</dbReference>
<dbReference type="InterPro" id="IPR027417">
    <property type="entry name" value="P-loop_NTPase"/>
</dbReference>
<protein>
    <submittedName>
        <fullName evidence="4">ABC-type multidrug transport system, ATPase component</fullName>
    </submittedName>
</protein>
<dbReference type="PATRIC" id="fig|1184387.3.peg.1355"/>
<name>A0A117M2C4_9BACT</name>
<organism evidence="4 5">
    <name type="scientific">Mesotoga prima</name>
    <dbReference type="NCBI Taxonomy" id="1184387"/>
    <lineage>
        <taxon>Bacteria</taxon>
        <taxon>Thermotogati</taxon>
        <taxon>Thermotogota</taxon>
        <taxon>Thermotogae</taxon>
        <taxon>Kosmotogales</taxon>
        <taxon>Kosmotogaceae</taxon>
        <taxon>Mesotoga</taxon>
    </lineage>
</organism>
<feature type="domain" description="ABC transporter" evidence="3">
    <location>
        <begin position="6"/>
        <end position="234"/>
    </location>
</feature>
<comment type="caution">
    <text evidence="4">The sequence shown here is derived from an EMBL/GenBank/DDBJ whole genome shotgun (WGS) entry which is preliminary data.</text>
</comment>
<dbReference type="SUPFAM" id="SSF52540">
    <property type="entry name" value="P-loop containing nucleoside triphosphate hydrolases"/>
    <property type="match status" value="1"/>
</dbReference>
<dbReference type="InterPro" id="IPR003593">
    <property type="entry name" value="AAA+_ATPase"/>
</dbReference>
<dbReference type="AlphaFoldDB" id="A0A117M2C4"/>
<dbReference type="GO" id="GO:0016887">
    <property type="term" value="F:ATP hydrolysis activity"/>
    <property type="evidence" value="ECO:0007669"/>
    <property type="project" value="InterPro"/>
</dbReference>
<sequence length="238" mass="27010">MIETALSLEGFSLIVDGKKMLDNVSLEVPKGNIALLQGARGSGKSAILRSFIHLNEELFDDVQYTGSIKLFGSDIDQLDRKSVRNRVAYVDTTFLEAMSNFTLIEFFRFLKGKRFEFEDFEESELDLFNELDLLDLLAVKAETSLKTIPLFKRLSLLVFSTLIRHPEVIILDNILDHLDDDACTEVKNVLTDTRNNTTLIISSRFVLRLLDISDLLIVLKNGKISYVGSPEIYVLNNR</sequence>
<evidence type="ECO:0000313" key="5">
    <source>
        <dbReference type="Proteomes" id="UP000054092"/>
    </source>
</evidence>
<dbReference type="PANTHER" id="PTHR43158">
    <property type="entry name" value="SKFA PEPTIDE EXPORT ATP-BINDING PROTEIN SKFE"/>
    <property type="match status" value="1"/>
</dbReference>
<dbReference type="PANTHER" id="PTHR43158:SF2">
    <property type="entry name" value="SKFA PEPTIDE EXPORT ATP-BINDING PROTEIN SKFE"/>
    <property type="match status" value="1"/>
</dbReference>
<keyword evidence="2" id="KW-0067">ATP-binding</keyword>
<dbReference type="Pfam" id="PF00005">
    <property type="entry name" value="ABC_tran"/>
    <property type="match status" value="1"/>
</dbReference>
<proteinExistence type="predicted"/>
<reference evidence="5" key="1">
    <citation type="journal article" date="2015" name="MBio">
        <title>Genome-Resolved Metagenomic Analysis Reveals Roles for Candidate Phyla and Other Microbial Community Members in Biogeochemical Transformations in Oil Reservoirs.</title>
        <authorList>
            <person name="Hu P."/>
            <person name="Tom L."/>
            <person name="Singh A."/>
            <person name="Thomas B.C."/>
            <person name="Baker B.J."/>
            <person name="Piceno Y.M."/>
            <person name="Andersen G.L."/>
            <person name="Banfield J.F."/>
        </authorList>
    </citation>
    <scope>NUCLEOTIDE SEQUENCE [LARGE SCALE GENOMIC DNA]</scope>
</reference>
<dbReference type="EMBL" id="LGGP01000150">
    <property type="protein sequence ID" value="KUK80486.1"/>
    <property type="molecule type" value="Genomic_DNA"/>
</dbReference>
<dbReference type="Proteomes" id="UP000054092">
    <property type="component" value="Unassembled WGS sequence"/>
</dbReference>
<evidence type="ECO:0000256" key="2">
    <source>
        <dbReference type="ARBA" id="ARBA00022840"/>
    </source>
</evidence>
<keyword evidence="1" id="KW-0547">Nucleotide-binding</keyword>
<evidence type="ECO:0000259" key="3">
    <source>
        <dbReference type="PROSITE" id="PS50893"/>
    </source>
</evidence>
<evidence type="ECO:0000256" key="1">
    <source>
        <dbReference type="ARBA" id="ARBA00022741"/>
    </source>
</evidence>
<dbReference type="InterPro" id="IPR003439">
    <property type="entry name" value="ABC_transporter-like_ATP-bd"/>
</dbReference>
<accession>A0A117M2C4</accession>